<dbReference type="Gene3D" id="2.30.30.570">
    <property type="match status" value="1"/>
</dbReference>
<feature type="compositionally biased region" description="Polar residues" evidence="1">
    <location>
        <begin position="10"/>
        <end position="27"/>
    </location>
</feature>
<feature type="region of interest" description="Disordered" evidence="1">
    <location>
        <begin position="1"/>
        <end position="32"/>
    </location>
</feature>
<dbReference type="PANTHER" id="PTHR14165:SF3">
    <property type="entry name" value="MAJOR VAULT PROTEIN"/>
    <property type="match status" value="1"/>
</dbReference>
<dbReference type="FunFam" id="2.30.30.570:FF:000002">
    <property type="entry name" value="Major vault protein-alpha"/>
    <property type="match status" value="1"/>
</dbReference>
<sequence length="76" mass="8962">MSNCLEDDNNWPQLLTSMTPPKDSNASPKGYSEESIFRIPPYKYMHVLDQTTNITRVEIGPKTYIRQENERYIFFT</sequence>
<dbReference type="PANTHER" id="PTHR14165">
    <property type="entry name" value="MAJOR VAULT PROTEIN"/>
    <property type="match status" value="1"/>
</dbReference>
<dbReference type="InterPro" id="IPR039059">
    <property type="entry name" value="MVP"/>
</dbReference>
<evidence type="ECO:0000313" key="3">
    <source>
        <dbReference type="Proteomes" id="UP000887013"/>
    </source>
</evidence>
<name>A0A8X6NFD1_NEPPI</name>
<organism evidence="2 3">
    <name type="scientific">Nephila pilipes</name>
    <name type="common">Giant wood spider</name>
    <name type="synonym">Nephila maculata</name>
    <dbReference type="NCBI Taxonomy" id="299642"/>
    <lineage>
        <taxon>Eukaryota</taxon>
        <taxon>Metazoa</taxon>
        <taxon>Ecdysozoa</taxon>
        <taxon>Arthropoda</taxon>
        <taxon>Chelicerata</taxon>
        <taxon>Arachnida</taxon>
        <taxon>Araneae</taxon>
        <taxon>Araneomorphae</taxon>
        <taxon>Entelegynae</taxon>
        <taxon>Araneoidea</taxon>
        <taxon>Nephilidae</taxon>
        <taxon>Nephila</taxon>
    </lineage>
</organism>
<dbReference type="Proteomes" id="UP000887013">
    <property type="component" value="Unassembled WGS sequence"/>
</dbReference>
<dbReference type="AlphaFoldDB" id="A0A8X6NFD1"/>
<evidence type="ECO:0000313" key="2">
    <source>
        <dbReference type="EMBL" id="GFT10428.1"/>
    </source>
</evidence>
<reference evidence="2" key="1">
    <citation type="submission" date="2020-08" db="EMBL/GenBank/DDBJ databases">
        <title>Multicomponent nature underlies the extraordinary mechanical properties of spider dragline silk.</title>
        <authorList>
            <person name="Kono N."/>
            <person name="Nakamura H."/>
            <person name="Mori M."/>
            <person name="Yoshida Y."/>
            <person name="Ohtoshi R."/>
            <person name="Malay A.D."/>
            <person name="Moran D.A.P."/>
            <person name="Tomita M."/>
            <person name="Numata K."/>
            <person name="Arakawa K."/>
        </authorList>
    </citation>
    <scope>NUCLEOTIDE SEQUENCE</scope>
</reference>
<accession>A0A8X6NFD1</accession>
<dbReference type="OrthoDB" id="6125719at2759"/>
<dbReference type="GO" id="GO:0005634">
    <property type="term" value="C:nucleus"/>
    <property type="evidence" value="ECO:0007669"/>
    <property type="project" value="TreeGrafter"/>
</dbReference>
<keyword evidence="3" id="KW-1185">Reference proteome</keyword>
<evidence type="ECO:0000256" key="1">
    <source>
        <dbReference type="SAM" id="MobiDB-lite"/>
    </source>
</evidence>
<comment type="caution">
    <text evidence="2">The sequence shown here is derived from an EMBL/GenBank/DDBJ whole genome shotgun (WGS) entry which is preliminary data.</text>
</comment>
<dbReference type="EMBL" id="BMAW01057368">
    <property type="protein sequence ID" value="GFT10428.1"/>
    <property type="molecule type" value="Genomic_DNA"/>
</dbReference>
<gene>
    <name evidence="2" type="primary">MVP_7</name>
    <name evidence="2" type="ORF">NPIL_284021</name>
</gene>
<protein>
    <submittedName>
        <fullName evidence="2">Major vault protein</fullName>
    </submittedName>
</protein>
<proteinExistence type="predicted"/>
<dbReference type="GO" id="GO:0005737">
    <property type="term" value="C:cytoplasm"/>
    <property type="evidence" value="ECO:0007669"/>
    <property type="project" value="TreeGrafter"/>
</dbReference>